<dbReference type="Pfam" id="PF07811">
    <property type="entry name" value="TadE"/>
    <property type="match status" value="1"/>
</dbReference>
<keyword evidence="1" id="KW-0812">Transmembrane</keyword>
<keyword evidence="1" id="KW-0472">Membrane</keyword>
<accession>A0A8G0ZUV6</accession>
<feature type="domain" description="TadE-like" evidence="2">
    <location>
        <begin position="19"/>
        <end position="57"/>
    </location>
</feature>
<keyword evidence="4" id="KW-1185">Reference proteome</keyword>
<name>A0A8G0ZUV6_9RHOB</name>
<sequence>MRRALTRVLSRFVGEERATASVEFVLTVPVLMLIFMSSFESGLLMTRQILLEQSLDQVMRDLRLGKVPNPSARAIKNRICAKSIIFKDCAASTSVELTPVNATSWSLPATNTACSDREEDVEPVVTFVPGAENEMMLVRVCVVQDAMFPTTGLGADLPLDSQGGYGLIAVSAFVNEPK</sequence>
<dbReference type="EMBL" id="CP069370">
    <property type="protein sequence ID" value="QYZ70502.1"/>
    <property type="molecule type" value="Genomic_DNA"/>
</dbReference>
<organism evidence="3 4">
    <name type="scientific">Neotabrizicola shimadae</name>
    <dbReference type="NCBI Taxonomy" id="2807096"/>
    <lineage>
        <taxon>Bacteria</taxon>
        <taxon>Pseudomonadati</taxon>
        <taxon>Pseudomonadota</taxon>
        <taxon>Alphaproteobacteria</taxon>
        <taxon>Rhodobacterales</taxon>
        <taxon>Paracoccaceae</taxon>
        <taxon>Neotabrizicola</taxon>
    </lineage>
</organism>
<proteinExistence type="predicted"/>
<reference evidence="3" key="1">
    <citation type="submission" date="2021-02" db="EMBL/GenBank/DDBJ databases">
        <title>Rhodobacter shimadae sp. nov., an aerobic anoxygenic phototrophic bacterium isolated from a hot spring.</title>
        <authorList>
            <person name="Muramatsu S."/>
            <person name="Haruta S."/>
            <person name="Hirose S."/>
            <person name="Hanada S."/>
        </authorList>
    </citation>
    <scope>NUCLEOTIDE SEQUENCE</scope>
    <source>
        <strain evidence="3">N10</strain>
    </source>
</reference>
<dbReference type="Proteomes" id="UP000826300">
    <property type="component" value="Chromosome"/>
</dbReference>
<evidence type="ECO:0000259" key="2">
    <source>
        <dbReference type="Pfam" id="PF07811"/>
    </source>
</evidence>
<evidence type="ECO:0000313" key="3">
    <source>
        <dbReference type="EMBL" id="QYZ70502.1"/>
    </source>
</evidence>
<dbReference type="KEGG" id="nsm:JO391_02970"/>
<evidence type="ECO:0000313" key="4">
    <source>
        <dbReference type="Proteomes" id="UP000826300"/>
    </source>
</evidence>
<keyword evidence="1" id="KW-1133">Transmembrane helix</keyword>
<dbReference type="RefSeq" id="WP_220662720.1">
    <property type="nucleotide sequence ID" value="NZ_CP069370.1"/>
</dbReference>
<evidence type="ECO:0000256" key="1">
    <source>
        <dbReference type="SAM" id="Phobius"/>
    </source>
</evidence>
<dbReference type="AlphaFoldDB" id="A0A8G0ZUV6"/>
<dbReference type="InterPro" id="IPR012495">
    <property type="entry name" value="TadE-like_dom"/>
</dbReference>
<protein>
    <submittedName>
        <fullName evidence="3">Pilus assembly protein</fullName>
    </submittedName>
</protein>
<feature type="transmembrane region" description="Helical" evidence="1">
    <location>
        <begin position="20"/>
        <end position="39"/>
    </location>
</feature>
<gene>
    <name evidence="3" type="ORF">JO391_02970</name>
</gene>